<sequence>MWIERLLFRKVELWAVALLLVLAALLVIGLAAVVYDTTKGKARFGALGTASVHLARAPWTFEEMRNEDTRTLALEPGRFDGPGGWWIEDGEVGADIPGYVLVSRHDGDAGRHVIEMYDLSDFSLVHRWWPDAETLLADARRDWAWMDYTGWRRSAWRAIHPLLLENGDLIVKDHYSPLLRVSACGDRVWLKDDVYYHHSTEPDGAGGFWIPTAAAPSDLPGVEEWFIDDTLTRMSHDGTVTFARSLPEIFIENGLRHRIFAAGLHANDPLHLNDIEPVLADGPFWRKGDLFLSLRRYSMIVLYRPGTDEIVWMQEGPWMDQHDVDVIDDHTIAVFNNNTANTGRGARVEGISEVLFHDFETGQTTSPFRETLETYAVRTPTEGLFDILPSGHLLLEEENAGRLLLFSPEGAFVAAFVNNDAARAAHRMGWSRYVPEELGQRALPALDCSSR</sequence>
<reference evidence="2" key="1">
    <citation type="submission" date="2017-01" db="EMBL/GenBank/DDBJ databases">
        <authorList>
            <person name="Varghese N."/>
            <person name="Submissions S."/>
        </authorList>
    </citation>
    <scope>NUCLEOTIDE SEQUENCE [LARGE SCALE GENOMIC DNA]</scope>
    <source>
        <strain evidence="2">DSM 29430</strain>
    </source>
</reference>
<dbReference type="STRING" id="633194.SAMN05421759_10797"/>
<dbReference type="EMBL" id="FTOQ01000007">
    <property type="protein sequence ID" value="SIS94938.1"/>
    <property type="molecule type" value="Genomic_DNA"/>
</dbReference>
<dbReference type="Pfam" id="PF14269">
    <property type="entry name" value="Arylsulfotran_2"/>
    <property type="match status" value="1"/>
</dbReference>
<organism evidence="1 2">
    <name type="scientific">Roseivivax lentus</name>
    <dbReference type="NCBI Taxonomy" id="633194"/>
    <lineage>
        <taxon>Bacteria</taxon>
        <taxon>Pseudomonadati</taxon>
        <taxon>Pseudomonadota</taxon>
        <taxon>Alphaproteobacteria</taxon>
        <taxon>Rhodobacterales</taxon>
        <taxon>Roseobacteraceae</taxon>
        <taxon>Roseivivax</taxon>
    </lineage>
</organism>
<evidence type="ECO:0000313" key="1">
    <source>
        <dbReference type="EMBL" id="SIS94938.1"/>
    </source>
</evidence>
<accession>A0A1N7N9K4</accession>
<dbReference type="AlphaFoldDB" id="A0A1N7N9K4"/>
<dbReference type="RefSeq" id="WP_076448435.1">
    <property type="nucleotide sequence ID" value="NZ_FTOQ01000007.1"/>
</dbReference>
<keyword evidence="2" id="KW-1185">Reference proteome</keyword>
<proteinExistence type="predicted"/>
<gene>
    <name evidence="1" type="ORF">SAMN05421759_10797</name>
</gene>
<dbReference type="GO" id="GO:0016740">
    <property type="term" value="F:transferase activity"/>
    <property type="evidence" value="ECO:0007669"/>
    <property type="project" value="UniProtKB-KW"/>
</dbReference>
<evidence type="ECO:0000313" key="2">
    <source>
        <dbReference type="Proteomes" id="UP000186684"/>
    </source>
</evidence>
<dbReference type="Proteomes" id="UP000186684">
    <property type="component" value="Unassembled WGS sequence"/>
</dbReference>
<keyword evidence="1" id="KW-0808">Transferase</keyword>
<dbReference type="InterPro" id="IPR039535">
    <property type="entry name" value="ASST-like"/>
</dbReference>
<name>A0A1N7N9K4_9RHOB</name>
<dbReference type="OrthoDB" id="264813at2"/>
<protein>
    <submittedName>
        <fullName evidence="1">Arylsulfotransferase (ASST)</fullName>
    </submittedName>
</protein>